<reference evidence="2 3" key="1">
    <citation type="submission" date="2024-01" db="EMBL/GenBank/DDBJ databases">
        <title>A telomere-to-telomere, gap-free genome of sweet tea (Lithocarpus litseifolius).</title>
        <authorList>
            <person name="Zhou J."/>
        </authorList>
    </citation>
    <scope>NUCLEOTIDE SEQUENCE [LARGE SCALE GENOMIC DNA]</scope>
    <source>
        <strain evidence="2">Zhou-2022a</strain>
        <tissue evidence="2">Leaf</tissue>
    </source>
</reference>
<evidence type="ECO:0000313" key="2">
    <source>
        <dbReference type="EMBL" id="KAK9984956.1"/>
    </source>
</evidence>
<keyword evidence="3" id="KW-1185">Reference proteome</keyword>
<evidence type="ECO:0000313" key="3">
    <source>
        <dbReference type="Proteomes" id="UP001459277"/>
    </source>
</evidence>
<protein>
    <submittedName>
        <fullName evidence="2">Uncharacterized protein</fullName>
    </submittedName>
</protein>
<dbReference type="EMBL" id="JAZDWU010000012">
    <property type="protein sequence ID" value="KAK9984956.1"/>
    <property type="molecule type" value="Genomic_DNA"/>
</dbReference>
<feature type="region of interest" description="Disordered" evidence="1">
    <location>
        <begin position="134"/>
        <end position="157"/>
    </location>
</feature>
<feature type="compositionally biased region" description="Basic and acidic residues" evidence="1">
    <location>
        <begin position="142"/>
        <end position="151"/>
    </location>
</feature>
<sequence>MYVSENIEMLVNHKYGFPKPQIVYPQTYSNHLQKQKELKGLGDNISCISRLDDTKTSARDMKNLTCTLALIDGSLADRKAINDQFSFHYRGSSHFDKVTTNHPWGPNRESSQAVADFSSRSDQSEISSIRDFFGGASSLKGEPSDRSEEQAKSSLKKVTTFRVGGQLQGVNIHVGSVKDDTEMNSGTPEN</sequence>
<proteinExistence type="predicted"/>
<organism evidence="2 3">
    <name type="scientific">Lithocarpus litseifolius</name>
    <dbReference type="NCBI Taxonomy" id="425828"/>
    <lineage>
        <taxon>Eukaryota</taxon>
        <taxon>Viridiplantae</taxon>
        <taxon>Streptophyta</taxon>
        <taxon>Embryophyta</taxon>
        <taxon>Tracheophyta</taxon>
        <taxon>Spermatophyta</taxon>
        <taxon>Magnoliopsida</taxon>
        <taxon>eudicotyledons</taxon>
        <taxon>Gunneridae</taxon>
        <taxon>Pentapetalae</taxon>
        <taxon>rosids</taxon>
        <taxon>fabids</taxon>
        <taxon>Fagales</taxon>
        <taxon>Fagaceae</taxon>
        <taxon>Lithocarpus</taxon>
    </lineage>
</organism>
<name>A0AAW2BI57_9ROSI</name>
<comment type="caution">
    <text evidence="2">The sequence shown here is derived from an EMBL/GenBank/DDBJ whole genome shotgun (WGS) entry which is preliminary data.</text>
</comment>
<evidence type="ECO:0000256" key="1">
    <source>
        <dbReference type="SAM" id="MobiDB-lite"/>
    </source>
</evidence>
<dbReference type="Proteomes" id="UP001459277">
    <property type="component" value="Unassembled WGS sequence"/>
</dbReference>
<accession>A0AAW2BI57</accession>
<gene>
    <name evidence="2" type="ORF">SO802_034481</name>
</gene>
<dbReference type="AlphaFoldDB" id="A0AAW2BI57"/>